<evidence type="ECO:0000313" key="2">
    <source>
        <dbReference type="EMBL" id="ATC31947.1"/>
    </source>
</evidence>
<dbReference type="GO" id="GO:0016301">
    <property type="term" value="F:kinase activity"/>
    <property type="evidence" value="ECO:0007669"/>
    <property type="project" value="UniProtKB-KW"/>
</dbReference>
<keyword evidence="2" id="KW-0808">Transferase</keyword>
<gene>
    <name evidence="2" type="ORF">CA606_06030</name>
</gene>
<evidence type="ECO:0000313" key="3">
    <source>
        <dbReference type="Proteomes" id="UP000217311"/>
    </source>
</evidence>
<dbReference type="EMBL" id="CP023315">
    <property type="protein sequence ID" value="ATC31947.1"/>
    <property type="molecule type" value="Genomic_DNA"/>
</dbReference>
<dbReference type="Pfam" id="PF19802">
    <property type="entry name" value="DUF6285"/>
    <property type="match status" value="1"/>
</dbReference>
<feature type="domain" description="DUF6285" evidence="1">
    <location>
        <begin position="26"/>
        <end position="113"/>
    </location>
</feature>
<sequence>MITHPTAAELGQAVAAFDAEAASPGDARHVFLSRVADNARAILAREAAHGARLEAEATERLVGLLGETDDVETLNARLCDALEAGRLAPLDARVLAHLRETAIAQIAIDQPQYGGLAALLDAGDRA</sequence>
<evidence type="ECO:0000259" key="1">
    <source>
        <dbReference type="Pfam" id="PF19802"/>
    </source>
</evidence>
<dbReference type="RefSeq" id="WP_096051384.1">
    <property type="nucleotide sequence ID" value="NZ_CP023315.3"/>
</dbReference>
<proteinExistence type="predicted"/>
<keyword evidence="2" id="KW-0418">Kinase</keyword>
<dbReference type="InterPro" id="IPR046252">
    <property type="entry name" value="DUF6285"/>
</dbReference>
<accession>A0A290MUA5</accession>
<organism evidence="2 3">
    <name type="scientific">Caulobacter vibrioides</name>
    <name type="common">Caulobacter crescentus</name>
    <dbReference type="NCBI Taxonomy" id="155892"/>
    <lineage>
        <taxon>Bacteria</taxon>
        <taxon>Pseudomonadati</taxon>
        <taxon>Pseudomonadota</taxon>
        <taxon>Alphaproteobacteria</taxon>
        <taxon>Caulobacterales</taxon>
        <taxon>Caulobacteraceae</taxon>
        <taxon>Caulobacter</taxon>
    </lineage>
</organism>
<dbReference type="AlphaFoldDB" id="A0A290MUA5"/>
<protein>
    <submittedName>
        <fullName evidence="2">Protein kinase</fullName>
    </submittedName>
</protein>
<name>A0A290MUA5_CAUVI</name>
<dbReference type="Proteomes" id="UP000217311">
    <property type="component" value="Chromosome"/>
</dbReference>
<reference evidence="3" key="1">
    <citation type="submission" date="2017-09" db="EMBL/GenBank/DDBJ databases">
        <title>Genome evolution observed in wild isolates of Caulobacter crescentus.</title>
        <authorList>
            <person name="Ely B."/>
            <person name="Wilson K."/>
            <person name="Scott D."/>
        </authorList>
    </citation>
    <scope>NUCLEOTIDE SEQUENCE [LARGE SCALE GENOMIC DNA]</scope>
    <source>
        <strain evidence="3">CB13b1a</strain>
    </source>
</reference>